<comment type="caution">
    <text evidence="3">The sequence shown here is derived from an EMBL/GenBank/DDBJ whole genome shotgun (WGS) entry which is preliminary data.</text>
</comment>
<keyword evidence="2" id="KW-0472">Membrane</keyword>
<evidence type="ECO:0000256" key="2">
    <source>
        <dbReference type="SAM" id="Phobius"/>
    </source>
</evidence>
<accession>A0ABD5ECR4</accession>
<protein>
    <submittedName>
        <fullName evidence="3">Uncharacterized protein</fullName>
    </submittedName>
</protein>
<feature type="region of interest" description="Disordered" evidence="1">
    <location>
        <begin position="1"/>
        <end position="40"/>
    </location>
</feature>
<dbReference type="Proteomes" id="UP001183607">
    <property type="component" value="Unassembled WGS sequence"/>
</dbReference>
<gene>
    <name evidence="3" type="ORF">RM574_27310</name>
</gene>
<feature type="transmembrane region" description="Helical" evidence="2">
    <location>
        <begin position="94"/>
        <end position="117"/>
    </location>
</feature>
<evidence type="ECO:0000313" key="4">
    <source>
        <dbReference type="Proteomes" id="UP001183607"/>
    </source>
</evidence>
<name>A0ABD5ECR4_9ACTN</name>
<reference evidence="4" key="1">
    <citation type="submission" date="2023-07" db="EMBL/GenBank/DDBJ databases">
        <title>30 novel species of actinomycetes from the DSMZ collection.</title>
        <authorList>
            <person name="Nouioui I."/>
        </authorList>
    </citation>
    <scope>NUCLEOTIDE SEQUENCE [LARGE SCALE GENOMIC DNA]</scope>
    <source>
        <strain evidence="4">DSM 41982</strain>
    </source>
</reference>
<dbReference type="AlphaFoldDB" id="A0ABD5ECR4"/>
<dbReference type="RefSeq" id="WP_093853590.1">
    <property type="nucleotide sequence ID" value="NZ_JAVRER010000066.1"/>
</dbReference>
<keyword evidence="2" id="KW-0812">Transmembrane</keyword>
<proteinExistence type="predicted"/>
<evidence type="ECO:0000256" key="1">
    <source>
        <dbReference type="SAM" id="MobiDB-lite"/>
    </source>
</evidence>
<dbReference type="EMBL" id="JAVRER010000066">
    <property type="protein sequence ID" value="MDT0419194.1"/>
    <property type="molecule type" value="Genomic_DNA"/>
</dbReference>
<feature type="compositionally biased region" description="Low complexity" evidence="1">
    <location>
        <begin position="20"/>
        <end position="33"/>
    </location>
</feature>
<organism evidence="3 4">
    <name type="scientific">Streptomyces evansiae</name>
    <dbReference type="NCBI Taxonomy" id="3075535"/>
    <lineage>
        <taxon>Bacteria</taxon>
        <taxon>Bacillati</taxon>
        <taxon>Actinomycetota</taxon>
        <taxon>Actinomycetes</taxon>
        <taxon>Kitasatosporales</taxon>
        <taxon>Streptomycetaceae</taxon>
        <taxon>Streptomyces</taxon>
    </lineage>
</organism>
<feature type="transmembrane region" description="Helical" evidence="2">
    <location>
        <begin position="46"/>
        <end position="74"/>
    </location>
</feature>
<keyword evidence="2" id="KW-1133">Transmembrane helix</keyword>
<evidence type="ECO:0000313" key="3">
    <source>
        <dbReference type="EMBL" id="MDT0419194.1"/>
    </source>
</evidence>
<sequence length="123" mass="12340">MTKDVGEPGETARPGDGPEARAAGSPGARAAGPAERRGDATPSDELILALLLGAAVVGAAVGAWGLGPLARWLLDVLPVVPFRIALRFLGAIDVWWEMLLAGAGGAVVLLVAALGALEKRGVG</sequence>